<dbReference type="EMBL" id="CYKH01000886">
    <property type="protein sequence ID" value="CUG58261.1"/>
    <property type="molecule type" value="Genomic_DNA"/>
</dbReference>
<feature type="compositionally biased region" description="Polar residues" evidence="2">
    <location>
        <begin position="16"/>
        <end position="53"/>
    </location>
</feature>
<reference evidence="4" key="1">
    <citation type="submission" date="2015-09" db="EMBL/GenBank/DDBJ databases">
        <authorList>
            <consortium name="Pathogen Informatics"/>
        </authorList>
    </citation>
    <scope>NUCLEOTIDE SEQUENCE [LARGE SCALE GENOMIC DNA]</scope>
    <source>
        <strain evidence="4">Lake Konstanz</strain>
    </source>
</reference>
<protein>
    <submittedName>
        <fullName evidence="3">Uncharacterized protein</fullName>
    </submittedName>
</protein>
<accession>A0A0S4IZ26</accession>
<sequence>MPPPSSNVAGRLDSGGATNTVAVASPSVVPNTRAVSPPNQRRSTTTPSNTMTVSYRPMLSQKAKRHVVTITDALVRSSGDDLISSAMKDDGIAGPSGNEDEMMSAALVTSSSTPQRRFPVRSAQTPPPSLHRTQVPDASWTGGVLRSQSANLDEALDEDYLSEVPTAIASPMPIRGAPYVASSIFELRKATPVVTGFDRLDNAIMRLVHRLPESTLEDKFQLISRWIDSYHVDVVPRKLATQLGLLLGVGEEYNGGGGVGDVLLDEASAGGLQRGNNQSGALTVGSSVFGDSSSGSAENSTTLKSIISSAFSLHQLMLVLVKHKPVLGPVAMRTLQAVYNAMYITRNPLSTMPPELMDFTASRQALLETLKHFQHRTYFQETRDSQRRMAAVQEFTARYEVVKKRQLSSVKRQIDSKAIMWQRVCFSVWKGEVRRGKAERQQHTALISLRADHERALETDSYARRHGDQFKAIMWQRVCFSVWKGEVRRGKAERQQHTALISLRADHERALERIRTLEDTVAKRDTTITELRETIKTLQQRAELAQAAFKYDMLHNTNEVTKLNTSLSDLTSRFVESQATCNALCETLEKNRLALQHQLKQLDDNLWMAQSFQRASETWKSVDGPVTSENACKFLRMLACRTIDKHRESWEDPPPPPSPQLSIRGVGGSFTLGSQLSELRSGSGGGVVDDQEHDGTGITRVASATGGFDVDLEIAAATIGAVKNSSQLSEVMPHANATLISNDGVAAGSILANSAIVATTPTPPPAPTHSALHTLCERYLKERTSITIPHGHDLINLLALAMLDLYDVADGATASLSTIVWNDVMSQCLQSGVLQQKVQCVMKWCRSDTRFPFGPVLHEFFLEEETSLVSQAVALEFLQLAISPLRRLSSFKDLARDALSAPSKVAFKPQDNSVNHPREEVTGQEEDITTLAQQQQETAAPVTLSPAAQLRVDTLRHSVEVLNPLVDLHERLKSFAEGSQVASACDVLLASQIGPRLSWGLLSAATRQLTVAETADRAAFQVTSKDLQSVPTIAPEDDAMVKSIQSIVTVHVLFLRHAFMFYAGFESGNAVSATLSDFGLVKMMRDARIGVAGAVDVAVVKALAGDGLSPKRFVTALTHIAVLRFSQCSSPSDALGCLIWRLRATLNTQSMDSLVLSPLRDQWVFNRMIDDIRPEIMKVFRRYATESAAGSRITTAEVAKMLQELKLSDDQLTAPEVQESFTLLGAVQGGLVFDQFVQLLFVLGTLRLRAPWLNRTARVTRFVYDLILTPLQKKAQLTVVSL</sequence>
<evidence type="ECO:0000313" key="4">
    <source>
        <dbReference type="Proteomes" id="UP000051952"/>
    </source>
</evidence>
<keyword evidence="1" id="KW-0175">Coiled coil</keyword>
<evidence type="ECO:0000313" key="3">
    <source>
        <dbReference type="EMBL" id="CUG58261.1"/>
    </source>
</evidence>
<organism evidence="3 4">
    <name type="scientific">Bodo saltans</name>
    <name type="common">Flagellated protozoan</name>
    <dbReference type="NCBI Taxonomy" id="75058"/>
    <lineage>
        <taxon>Eukaryota</taxon>
        <taxon>Discoba</taxon>
        <taxon>Euglenozoa</taxon>
        <taxon>Kinetoplastea</taxon>
        <taxon>Metakinetoplastina</taxon>
        <taxon>Eubodonida</taxon>
        <taxon>Bodonidae</taxon>
        <taxon>Bodo</taxon>
    </lineage>
</organism>
<feature type="region of interest" description="Disordered" evidence="2">
    <location>
        <begin position="1"/>
        <end position="62"/>
    </location>
</feature>
<proteinExistence type="predicted"/>
<name>A0A0S4IZ26_BODSA</name>
<feature type="region of interest" description="Disordered" evidence="2">
    <location>
        <begin position="110"/>
        <end position="136"/>
    </location>
</feature>
<evidence type="ECO:0000256" key="1">
    <source>
        <dbReference type="SAM" id="Coils"/>
    </source>
</evidence>
<gene>
    <name evidence="3" type="ORF">BSAL_81645</name>
</gene>
<keyword evidence="4" id="KW-1185">Reference proteome</keyword>
<dbReference type="Proteomes" id="UP000051952">
    <property type="component" value="Unassembled WGS sequence"/>
</dbReference>
<evidence type="ECO:0000256" key="2">
    <source>
        <dbReference type="SAM" id="MobiDB-lite"/>
    </source>
</evidence>
<feature type="coiled-coil region" evidence="1">
    <location>
        <begin position="500"/>
        <end position="548"/>
    </location>
</feature>